<organism evidence="13 14">
    <name type="scientific">Thermoanaerobacter thermohydrosulfuricus</name>
    <name type="common">Clostridium thermohydrosulfuricum</name>
    <dbReference type="NCBI Taxonomy" id="1516"/>
    <lineage>
        <taxon>Bacteria</taxon>
        <taxon>Bacillati</taxon>
        <taxon>Bacillota</taxon>
        <taxon>Clostridia</taxon>
        <taxon>Thermoanaerobacterales</taxon>
        <taxon>Thermoanaerobacteraceae</taxon>
        <taxon>Thermoanaerobacter</taxon>
    </lineage>
</organism>
<evidence type="ECO:0000259" key="10">
    <source>
        <dbReference type="Pfam" id="PF01225"/>
    </source>
</evidence>
<feature type="binding site" evidence="8">
    <location>
        <position position="178"/>
    </location>
    <ligand>
        <name>UDP-N-acetyl-alpha-D-muramoyl-L-alanyl-D-glutamate</name>
        <dbReference type="ChEBI" id="CHEBI:83900"/>
    </ligand>
</feature>
<feature type="short sequence motif" description="Meso-diaminopimelate recognition motif" evidence="8">
    <location>
        <begin position="399"/>
        <end position="402"/>
    </location>
</feature>
<sequence length="483" mass="53748">MKLIDILKGVNCEIKGDPNIDISGVCYDSRKSKNKYLFIAIKGFKTDGIFYVEEAIKNGAVAVVTDREIKEYPGITTVLVEDARAAMAKIASNFYNNPTSKLTLIGVTGTNGKTSVTYMLKAILERQNNKVGLVGTIQNMIGDEVIPSVHTTPESLDLQELFSIMVNKGVKYVVMEVSSHSLALNRVGECEFDIAVFTNLSQDHLDFHQNMEEYAKTKSKLFKMAKSASVINIDDKYSSMMIESSKAKVLTYGIKDFAYVMAKDIRNSLDGVKFKVQIEDKKEEISLKIPGIFSVYNALAAITVADFLGISLRSVREALSQVTVKGRFELVETGKDFYVIIDYAHTPDGIQNIMEALKEYKTGRKILLFGAGGDRDKTKRPLMGEVAGKYADFCILTSDNPRSEDPREIISQIEEGIKKTNCPYVVIENRKEAISYALTNAQKDDVIILAGKGHETYQIIGDKVIHFDEREIVKEILSEGGNR</sequence>
<dbReference type="NCBIfam" id="TIGR01085">
    <property type="entry name" value="murE"/>
    <property type="match status" value="1"/>
</dbReference>
<dbReference type="GO" id="GO:0051301">
    <property type="term" value="P:cell division"/>
    <property type="evidence" value="ECO:0007669"/>
    <property type="project" value="UniProtKB-KW"/>
</dbReference>
<dbReference type="InterPro" id="IPR004101">
    <property type="entry name" value="Mur_ligase_C"/>
</dbReference>
<feature type="binding site" evidence="8">
    <location>
        <position position="375"/>
    </location>
    <ligand>
        <name>meso-2,6-diaminopimelate</name>
        <dbReference type="ChEBI" id="CHEBI:57791"/>
    </ligand>
</feature>
<evidence type="ECO:0000256" key="2">
    <source>
        <dbReference type="ARBA" id="ARBA00005898"/>
    </source>
</evidence>
<feature type="binding site" evidence="8">
    <location>
        <position position="186"/>
    </location>
    <ligand>
        <name>UDP-N-acetyl-alpha-D-muramoyl-L-alanyl-D-glutamate</name>
        <dbReference type="ChEBI" id="CHEBI:83900"/>
    </ligand>
</feature>
<dbReference type="InterPro" id="IPR036615">
    <property type="entry name" value="Mur_ligase_C_dom_sf"/>
</dbReference>
<evidence type="ECO:0000256" key="4">
    <source>
        <dbReference type="ARBA" id="ARBA00022960"/>
    </source>
</evidence>
<dbReference type="RefSeq" id="WP_004402393.1">
    <property type="nucleotide sequence ID" value="NZ_FNBS01000035.1"/>
</dbReference>
<comment type="cofactor">
    <cofactor evidence="8">
        <name>Mg(2+)</name>
        <dbReference type="ChEBI" id="CHEBI:18420"/>
    </cofactor>
</comment>
<keyword evidence="6 8" id="KW-0131">Cell cycle</keyword>
<dbReference type="GO" id="GO:0008765">
    <property type="term" value="F:UDP-N-acetylmuramoylalanyl-D-glutamate-2,6-diaminopimelate ligase activity"/>
    <property type="evidence" value="ECO:0007669"/>
    <property type="project" value="UniProtKB-UniRule"/>
</dbReference>
<feature type="domain" description="Mur ligase C-terminal" evidence="11">
    <location>
        <begin position="326"/>
        <end position="453"/>
    </location>
</feature>
<keyword evidence="8" id="KW-0067">ATP-binding</keyword>
<dbReference type="GO" id="GO:0005524">
    <property type="term" value="F:ATP binding"/>
    <property type="evidence" value="ECO:0007669"/>
    <property type="project" value="UniProtKB-UniRule"/>
</dbReference>
<keyword evidence="8 13" id="KW-0436">Ligase</keyword>
<dbReference type="Proteomes" id="UP000183404">
    <property type="component" value="Unassembled WGS sequence"/>
</dbReference>
<dbReference type="GO" id="GO:0009252">
    <property type="term" value="P:peptidoglycan biosynthetic process"/>
    <property type="evidence" value="ECO:0007669"/>
    <property type="project" value="UniProtKB-UniRule"/>
</dbReference>
<feature type="binding site" evidence="8">
    <location>
        <position position="451"/>
    </location>
    <ligand>
        <name>meso-2,6-diaminopimelate</name>
        <dbReference type="ChEBI" id="CHEBI:57791"/>
    </ligand>
</feature>
<dbReference type="GO" id="GO:0071555">
    <property type="term" value="P:cell wall organization"/>
    <property type="evidence" value="ECO:0007669"/>
    <property type="project" value="UniProtKB-KW"/>
</dbReference>
<dbReference type="Gene3D" id="3.40.1390.10">
    <property type="entry name" value="MurE/MurF, N-terminal domain"/>
    <property type="match status" value="1"/>
</dbReference>
<dbReference type="InterPro" id="IPR013221">
    <property type="entry name" value="Mur_ligase_cen"/>
</dbReference>
<dbReference type="UniPathway" id="UPA00219"/>
<dbReference type="GO" id="GO:0000287">
    <property type="term" value="F:magnesium ion binding"/>
    <property type="evidence" value="ECO:0007669"/>
    <property type="project" value="UniProtKB-UniRule"/>
</dbReference>
<dbReference type="GO" id="GO:0005737">
    <property type="term" value="C:cytoplasm"/>
    <property type="evidence" value="ECO:0007669"/>
    <property type="project" value="UniProtKB-SubCell"/>
</dbReference>
<dbReference type="SUPFAM" id="SSF53244">
    <property type="entry name" value="MurD-like peptide ligases, peptide-binding domain"/>
    <property type="match status" value="1"/>
</dbReference>
<feature type="domain" description="Mur ligase N-terminal catalytic" evidence="10">
    <location>
        <begin position="22"/>
        <end position="95"/>
    </location>
</feature>
<evidence type="ECO:0000256" key="6">
    <source>
        <dbReference type="ARBA" id="ARBA00023306"/>
    </source>
</evidence>
<evidence type="ECO:0000256" key="5">
    <source>
        <dbReference type="ARBA" id="ARBA00022984"/>
    </source>
</evidence>
<accession>A0A1G7QF43</accession>
<dbReference type="Pfam" id="PF01225">
    <property type="entry name" value="Mur_ligase"/>
    <property type="match status" value="1"/>
</dbReference>
<dbReference type="InterPro" id="IPR035911">
    <property type="entry name" value="MurE/MurF_N"/>
</dbReference>
<dbReference type="InterPro" id="IPR036565">
    <property type="entry name" value="Mur-like_cat_sf"/>
</dbReference>
<feature type="modified residue" description="N6-carboxylysine" evidence="8">
    <location>
        <position position="218"/>
    </location>
</feature>
<dbReference type="EC" id="6.3.2.13" evidence="8"/>
<evidence type="ECO:0000256" key="7">
    <source>
        <dbReference type="ARBA" id="ARBA00023316"/>
    </source>
</evidence>
<feature type="binding site" evidence="8">
    <location>
        <begin position="399"/>
        <end position="402"/>
    </location>
    <ligand>
        <name>meso-2,6-diaminopimelate</name>
        <dbReference type="ChEBI" id="CHEBI:57791"/>
    </ligand>
</feature>
<evidence type="ECO:0000259" key="12">
    <source>
        <dbReference type="Pfam" id="PF08245"/>
    </source>
</evidence>
<keyword evidence="4 8" id="KW-0133">Cell shape</keyword>
<evidence type="ECO:0000259" key="11">
    <source>
        <dbReference type="Pfam" id="PF02875"/>
    </source>
</evidence>
<feature type="binding site" evidence="8">
    <location>
        <begin position="151"/>
        <end position="152"/>
    </location>
    <ligand>
        <name>UDP-N-acetyl-alpha-D-muramoyl-L-alanyl-D-glutamate</name>
        <dbReference type="ChEBI" id="CHEBI:83900"/>
    </ligand>
</feature>
<dbReference type="EMBL" id="FNBS01000035">
    <property type="protein sequence ID" value="SDF97163.1"/>
    <property type="molecule type" value="Genomic_DNA"/>
</dbReference>
<comment type="catalytic activity">
    <reaction evidence="8">
        <text>UDP-N-acetyl-alpha-D-muramoyl-L-alanyl-D-glutamate + meso-2,6-diaminopimelate + ATP = UDP-N-acetyl-alpha-D-muramoyl-L-alanyl-gamma-D-glutamyl-meso-2,6-diaminopimelate + ADP + phosphate + H(+)</text>
        <dbReference type="Rhea" id="RHEA:23676"/>
        <dbReference type="ChEBI" id="CHEBI:15378"/>
        <dbReference type="ChEBI" id="CHEBI:30616"/>
        <dbReference type="ChEBI" id="CHEBI:43474"/>
        <dbReference type="ChEBI" id="CHEBI:57791"/>
        <dbReference type="ChEBI" id="CHEBI:83900"/>
        <dbReference type="ChEBI" id="CHEBI:83905"/>
        <dbReference type="ChEBI" id="CHEBI:456216"/>
        <dbReference type="EC" id="6.3.2.13"/>
    </reaction>
</comment>
<dbReference type="InterPro" id="IPR000713">
    <property type="entry name" value="Mur_ligase_N"/>
</dbReference>
<comment type="subcellular location">
    <subcellularLocation>
        <location evidence="8 9">Cytoplasm</location>
    </subcellularLocation>
</comment>
<protein>
    <recommendedName>
        <fullName evidence="8">UDP-N-acetylmuramoyl-L-alanyl-D-glutamate--2,6-diaminopimelate ligase</fullName>
        <ecNumber evidence="8">6.3.2.13</ecNumber>
    </recommendedName>
    <alternativeName>
        <fullName evidence="8">Meso-A2pm-adding enzyme</fullName>
    </alternativeName>
    <alternativeName>
        <fullName evidence="8">Meso-diaminopimelate-adding enzyme</fullName>
    </alternativeName>
    <alternativeName>
        <fullName evidence="8">UDP-MurNAc-L-Ala-D-Glu:meso-diaminopimelate ligase</fullName>
    </alternativeName>
    <alternativeName>
        <fullName evidence="8">UDP-MurNAc-tripeptide synthetase</fullName>
    </alternativeName>
    <alternativeName>
        <fullName evidence="8">UDP-N-acetylmuramyl-tripeptide synthetase</fullName>
    </alternativeName>
</protein>
<comment type="similarity">
    <text evidence="2 8">Belongs to the MurCDEF family. MurE subfamily.</text>
</comment>
<dbReference type="NCBIfam" id="NF001124">
    <property type="entry name" value="PRK00139.1-2"/>
    <property type="match status" value="1"/>
</dbReference>
<dbReference type="SUPFAM" id="SSF63418">
    <property type="entry name" value="MurE/MurF N-terminal domain"/>
    <property type="match status" value="1"/>
</dbReference>
<keyword evidence="5 8" id="KW-0573">Peptidoglycan synthesis</keyword>
<evidence type="ECO:0000256" key="1">
    <source>
        <dbReference type="ARBA" id="ARBA00004752"/>
    </source>
</evidence>
<keyword evidence="8" id="KW-0963">Cytoplasm</keyword>
<feature type="binding site" evidence="8">
    <location>
        <position position="29"/>
    </location>
    <ligand>
        <name>UDP-N-acetyl-alpha-D-muramoyl-L-alanyl-D-glutamate</name>
        <dbReference type="ChEBI" id="CHEBI:83900"/>
    </ligand>
</feature>
<evidence type="ECO:0000313" key="13">
    <source>
        <dbReference type="EMBL" id="SDF97163.1"/>
    </source>
</evidence>
<name>A0A1G7QF43_THETY</name>
<feature type="binding site" evidence="8">
    <location>
        <begin position="109"/>
        <end position="115"/>
    </location>
    <ligand>
        <name>ATP</name>
        <dbReference type="ChEBI" id="CHEBI:30616"/>
    </ligand>
</feature>
<comment type="pathway">
    <text evidence="1 8 9">Cell wall biogenesis; peptidoglycan biosynthesis.</text>
</comment>
<comment type="PTM">
    <text evidence="8">Carboxylation is probably crucial for Mg(2+) binding and, consequently, for the gamma-phosphate positioning of ATP.</text>
</comment>
<dbReference type="PANTHER" id="PTHR23135">
    <property type="entry name" value="MUR LIGASE FAMILY MEMBER"/>
    <property type="match status" value="1"/>
</dbReference>
<proteinExistence type="inferred from homology"/>
<gene>
    <name evidence="8" type="primary">murE</name>
    <name evidence="13" type="ORF">SAMN04244560_01566</name>
</gene>
<evidence type="ECO:0000256" key="3">
    <source>
        <dbReference type="ARBA" id="ARBA00022618"/>
    </source>
</evidence>
<dbReference type="Pfam" id="PF02875">
    <property type="entry name" value="Mur_ligase_C"/>
    <property type="match status" value="1"/>
</dbReference>
<dbReference type="NCBIfam" id="NF001126">
    <property type="entry name" value="PRK00139.1-4"/>
    <property type="match status" value="1"/>
</dbReference>
<dbReference type="Pfam" id="PF08245">
    <property type="entry name" value="Mur_ligase_M"/>
    <property type="match status" value="1"/>
</dbReference>
<comment type="caution">
    <text evidence="8">Lacks conserved residue(s) required for the propagation of feature annotation.</text>
</comment>
<reference evidence="13 14" key="1">
    <citation type="submission" date="2016-10" db="EMBL/GenBank/DDBJ databases">
        <authorList>
            <person name="de Groot N.N."/>
        </authorList>
    </citation>
    <scope>NUCLEOTIDE SEQUENCE [LARGE SCALE GENOMIC DNA]</scope>
    <source>
        <strain evidence="13 14">DSM 569</strain>
    </source>
</reference>
<comment type="function">
    <text evidence="8">Catalyzes the addition of meso-diaminopimelic acid to the nucleotide precursor UDP-N-acetylmuramoyl-L-alanyl-D-glutamate (UMAG) in the biosynthesis of bacterial cell-wall peptidoglycan.</text>
</comment>
<evidence type="ECO:0000256" key="8">
    <source>
        <dbReference type="HAMAP-Rule" id="MF_00208"/>
    </source>
</evidence>
<feature type="binding site" evidence="8">
    <location>
        <position position="455"/>
    </location>
    <ligand>
        <name>meso-2,6-diaminopimelate</name>
        <dbReference type="ChEBI" id="CHEBI:57791"/>
    </ligand>
</feature>
<evidence type="ECO:0000256" key="9">
    <source>
        <dbReference type="RuleBase" id="RU004135"/>
    </source>
</evidence>
<dbReference type="Gene3D" id="3.40.1190.10">
    <property type="entry name" value="Mur-like, catalytic domain"/>
    <property type="match status" value="1"/>
</dbReference>
<dbReference type="Gene3D" id="3.90.190.20">
    <property type="entry name" value="Mur ligase, C-terminal domain"/>
    <property type="match status" value="1"/>
</dbReference>
<keyword evidence="8" id="KW-0547">Nucleotide-binding</keyword>
<evidence type="ECO:0000313" key="14">
    <source>
        <dbReference type="Proteomes" id="UP000183404"/>
    </source>
</evidence>
<keyword evidence="7 8" id="KW-0961">Cell wall biogenesis/degradation</keyword>
<dbReference type="GO" id="GO:0008360">
    <property type="term" value="P:regulation of cell shape"/>
    <property type="evidence" value="ECO:0007669"/>
    <property type="project" value="UniProtKB-KW"/>
</dbReference>
<feature type="domain" description="Mur ligase central" evidence="12">
    <location>
        <begin position="107"/>
        <end position="305"/>
    </location>
</feature>
<keyword evidence="8" id="KW-0460">Magnesium</keyword>
<dbReference type="HAMAP" id="MF_00208">
    <property type="entry name" value="MurE"/>
    <property type="match status" value="1"/>
</dbReference>
<dbReference type="PANTHER" id="PTHR23135:SF4">
    <property type="entry name" value="UDP-N-ACETYLMURAMOYL-L-ALANYL-D-GLUTAMATE--2,6-DIAMINOPIMELATE LIGASE MURE HOMOLOG, CHLOROPLASTIC"/>
    <property type="match status" value="1"/>
</dbReference>
<dbReference type="AlphaFoldDB" id="A0A1G7QF43"/>
<dbReference type="InterPro" id="IPR005761">
    <property type="entry name" value="UDP-N-AcMur-Glu-dNH2Pim_ligase"/>
</dbReference>
<dbReference type="SUPFAM" id="SSF53623">
    <property type="entry name" value="MurD-like peptide ligases, catalytic domain"/>
    <property type="match status" value="1"/>
</dbReference>
<keyword evidence="3 8" id="KW-0132">Cell division</keyword>